<dbReference type="Pfam" id="PF03544">
    <property type="entry name" value="TonB_C"/>
    <property type="match status" value="1"/>
</dbReference>
<protein>
    <submittedName>
        <fullName evidence="4">AgmX/PglI C-terminal domain-containing protein</fullName>
    </submittedName>
</protein>
<dbReference type="PROSITE" id="PS51468">
    <property type="entry name" value="VIT"/>
    <property type="match status" value="1"/>
</dbReference>
<dbReference type="Proteomes" id="UP000777265">
    <property type="component" value="Unassembled WGS sequence"/>
</dbReference>
<comment type="caution">
    <text evidence="4">The sequence shown here is derived from an EMBL/GenBank/DDBJ whole genome shotgun (WGS) entry which is preliminary data.</text>
</comment>
<dbReference type="PANTHER" id="PTHR45737:SF6">
    <property type="entry name" value="VON WILLEBRAND FACTOR A DOMAIN-CONTAINING PROTEIN 5A"/>
    <property type="match status" value="1"/>
</dbReference>
<dbReference type="InterPro" id="IPR002035">
    <property type="entry name" value="VWF_A"/>
</dbReference>
<dbReference type="InterPro" id="IPR049806">
    <property type="entry name" value="MasK-like_C"/>
</dbReference>
<dbReference type="SUPFAM" id="SSF74653">
    <property type="entry name" value="TolA/TonB C-terminal domain"/>
    <property type="match status" value="1"/>
</dbReference>
<dbReference type="InterPro" id="IPR037682">
    <property type="entry name" value="TonB_C"/>
</dbReference>
<dbReference type="EMBL" id="JAAYEE010000043">
    <property type="protein sequence ID" value="NLW34383.1"/>
    <property type="molecule type" value="Genomic_DNA"/>
</dbReference>
<dbReference type="PANTHER" id="PTHR45737">
    <property type="entry name" value="VON WILLEBRAND FACTOR A DOMAIN-CONTAINING PROTEIN 5A"/>
    <property type="match status" value="1"/>
</dbReference>
<sequence length="779" mass="85977">MNRITQSFVLLITILSILCGTVFGKFLSSDSRESDDKTLSPYFFVKSDDPDTDRLPLKSTSAEVNIAGVIADVKVAQVYKNEGKKPIEAIYIFPASTRAAVYGMKMTIGKRVIEAKINKREEARRQYEEARDQGKSASLLEQQRPNVFQMNVANIMPGDEIRVDLKYTELLVPTDKIYEFAYPTVVGPRYSNQSAETAPPSERWVQNPYLRQGKAPTYGFDITVNIAAGLPIKEISSTSHKVNTSYSGPTVAKVALDKSEPRGGNRDYVLRYRLDGNRIQSGLLLYQGEKENFFLLMMQPPKRVTSTHIPGREYIFIVDVSGSMHGFPLDISKKLLKNLIGNLRTTDRFNVLLFSGGNSVLSEESLPATPDNIRKAITLIEHQQGGGGTELLPALKRALSLKKAEGVSRTVVIATDGYVTVEEEAFDLIRNHLGDASMFAFGIGSSVNRHIIEGMAHVGMGEPFVLTKPEEADARAERFRSIIQSPVLTQVKVKYNGFAAYDVEPVSIPDVLAERPVTIFGKWRGKPQGKITLTGISGEGKYTDTIDVSSTKPSKENSALRYLWARHRITLLSDYNKLRSDDGRIREVTELGLSYNLLTAYTSFVAIDTEVRTTGGKPTTIKQPLPLPQGVSDYAVGGVAPSLTFAPAPTRFKSSMEYEKRALSEQKMSKDEAATTKAAIRIDDLSTSGGLSNKAILAVIQKNIRDLEKCQAKAALQGKLVMKLTIGPDGKVKTITIISSPSADRKIHQRIMELIKKWKFPEAVNGMNTQAMITLLYGA</sequence>
<dbReference type="SMART" id="SM00327">
    <property type="entry name" value="VWA"/>
    <property type="match status" value="1"/>
</dbReference>
<dbReference type="PROSITE" id="PS50234">
    <property type="entry name" value="VWFA"/>
    <property type="match status" value="1"/>
</dbReference>
<reference evidence="4" key="2">
    <citation type="submission" date="2020-01" db="EMBL/GenBank/DDBJ databases">
        <authorList>
            <person name="Campanaro S."/>
        </authorList>
    </citation>
    <scope>NUCLEOTIDE SEQUENCE</scope>
    <source>
        <strain evidence="4">AS06rmzACSIP_7</strain>
    </source>
</reference>
<dbReference type="SUPFAM" id="SSF53300">
    <property type="entry name" value="vWA-like"/>
    <property type="match status" value="1"/>
</dbReference>
<gene>
    <name evidence="4" type="ORF">GXY80_02720</name>
</gene>
<accession>A0A971RZK3</accession>
<feature type="domain" description="VIT" evidence="3">
    <location>
        <begin position="41"/>
        <end position="169"/>
    </location>
</feature>
<dbReference type="NCBIfam" id="NF033768">
    <property type="entry name" value="myxo_SS_tail"/>
    <property type="match status" value="1"/>
</dbReference>
<dbReference type="InterPro" id="IPR036465">
    <property type="entry name" value="vWFA_dom_sf"/>
</dbReference>
<dbReference type="Gene3D" id="3.30.2420.10">
    <property type="entry name" value="TonB"/>
    <property type="match status" value="1"/>
</dbReference>
<dbReference type="SMART" id="SM00609">
    <property type="entry name" value="VIT"/>
    <property type="match status" value="1"/>
</dbReference>
<evidence type="ECO:0000259" key="3">
    <source>
        <dbReference type="PROSITE" id="PS51468"/>
    </source>
</evidence>
<name>A0A971RZK3_9BACT</name>
<evidence type="ECO:0000259" key="2">
    <source>
        <dbReference type="PROSITE" id="PS50234"/>
    </source>
</evidence>
<evidence type="ECO:0000313" key="5">
    <source>
        <dbReference type="Proteomes" id="UP000777265"/>
    </source>
</evidence>
<dbReference type="AlphaFoldDB" id="A0A971RZK3"/>
<evidence type="ECO:0000313" key="4">
    <source>
        <dbReference type="EMBL" id="NLW34383.1"/>
    </source>
</evidence>
<organism evidence="4 5">
    <name type="scientific">Syntrophorhabdus aromaticivorans</name>
    <dbReference type="NCBI Taxonomy" id="328301"/>
    <lineage>
        <taxon>Bacteria</taxon>
        <taxon>Pseudomonadati</taxon>
        <taxon>Thermodesulfobacteriota</taxon>
        <taxon>Syntrophorhabdia</taxon>
        <taxon>Syntrophorhabdales</taxon>
        <taxon>Syntrophorhabdaceae</taxon>
        <taxon>Syntrophorhabdus</taxon>
    </lineage>
</organism>
<dbReference type="Pfam" id="PF08487">
    <property type="entry name" value="VIT"/>
    <property type="match status" value="1"/>
</dbReference>
<proteinExistence type="predicted"/>
<dbReference type="GO" id="GO:0055085">
    <property type="term" value="P:transmembrane transport"/>
    <property type="evidence" value="ECO:0007669"/>
    <property type="project" value="InterPro"/>
</dbReference>
<keyword evidence="1" id="KW-0175">Coiled coil</keyword>
<dbReference type="InterPro" id="IPR013694">
    <property type="entry name" value="VIT"/>
</dbReference>
<reference evidence="4" key="1">
    <citation type="journal article" date="2020" name="Biotechnol. Biofuels">
        <title>New insights from the biogas microbiome by comprehensive genome-resolved metagenomics of nearly 1600 species originating from multiple anaerobic digesters.</title>
        <authorList>
            <person name="Campanaro S."/>
            <person name="Treu L."/>
            <person name="Rodriguez-R L.M."/>
            <person name="Kovalovszki A."/>
            <person name="Ziels R.M."/>
            <person name="Maus I."/>
            <person name="Zhu X."/>
            <person name="Kougias P.G."/>
            <person name="Basile A."/>
            <person name="Luo G."/>
            <person name="Schluter A."/>
            <person name="Konstantinidis K.T."/>
            <person name="Angelidaki I."/>
        </authorList>
    </citation>
    <scope>NUCLEOTIDE SEQUENCE</scope>
    <source>
        <strain evidence="4">AS06rmzACSIP_7</strain>
    </source>
</reference>
<feature type="coiled-coil region" evidence="1">
    <location>
        <begin position="110"/>
        <end position="140"/>
    </location>
</feature>
<dbReference type="Pfam" id="PF13768">
    <property type="entry name" value="VWA_3"/>
    <property type="match status" value="1"/>
</dbReference>
<dbReference type="Gene3D" id="3.40.50.410">
    <property type="entry name" value="von Willebrand factor, type A domain"/>
    <property type="match status" value="1"/>
</dbReference>
<feature type="domain" description="VWFA" evidence="2">
    <location>
        <begin position="313"/>
        <end position="491"/>
    </location>
</feature>
<evidence type="ECO:0000256" key="1">
    <source>
        <dbReference type="SAM" id="Coils"/>
    </source>
</evidence>